<accession>A0A1B6FJE7</accession>
<organism evidence="2">
    <name type="scientific">Cuerna arida</name>
    <dbReference type="NCBI Taxonomy" id="1464854"/>
    <lineage>
        <taxon>Eukaryota</taxon>
        <taxon>Metazoa</taxon>
        <taxon>Ecdysozoa</taxon>
        <taxon>Arthropoda</taxon>
        <taxon>Hexapoda</taxon>
        <taxon>Insecta</taxon>
        <taxon>Pterygota</taxon>
        <taxon>Neoptera</taxon>
        <taxon>Paraneoptera</taxon>
        <taxon>Hemiptera</taxon>
        <taxon>Auchenorrhyncha</taxon>
        <taxon>Membracoidea</taxon>
        <taxon>Cicadellidae</taxon>
        <taxon>Cicadellinae</taxon>
        <taxon>Proconiini</taxon>
        <taxon>Cuerna</taxon>
    </lineage>
</organism>
<proteinExistence type="predicted"/>
<feature type="region of interest" description="Disordered" evidence="1">
    <location>
        <begin position="172"/>
        <end position="197"/>
    </location>
</feature>
<reference evidence="2" key="1">
    <citation type="submission" date="2015-11" db="EMBL/GenBank/DDBJ databases">
        <title>De novo transcriptome assembly of four potential Pierce s Disease insect vectors from Arizona vineyards.</title>
        <authorList>
            <person name="Tassone E.E."/>
        </authorList>
    </citation>
    <scope>NUCLEOTIDE SEQUENCE</scope>
</reference>
<feature type="non-terminal residue" evidence="2">
    <location>
        <position position="1"/>
    </location>
</feature>
<feature type="compositionally biased region" description="Basic and acidic residues" evidence="1">
    <location>
        <begin position="22"/>
        <end position="35"/>
    </location>
</feature>
<feature type="region of interest" description="Disordered" evidence="1">
    <location>
        <begin position="1"/>
        <end position="46"/>
    </location>
</feature>
<name>A0A1B6FJE7_9HEMI</name>
<feature type="region of interest" description="Disordered" evidence="1">
    <location>
        <begin position="93"/>
        <end position="120"/>
    </location>
</feature>
<evidence type="ECO:0000313" key="2">
    <source>
        <dbReference type="EMBL" id="JAS50317.1"/>
    </source>
</evidence>
<feature type="compositionally biased region" description="Polar residues" evidence="1">
    <location>
        <begin position="94"/>
        <end position="115"/>
    </location>
</feature>
<evidence type="ECO:0000256" key="1">
    <source>
        <dbReference type="SAM" id="MobiDB-lite"/>
    </source>
</evidence>
<feature type="compositionally biased region" description="Polar residues" evidence="1">
    <location>
        <begin position="172"/>
        <end position="183"/>
    </location>
</feature>
<protein>
    <submittedName>
        <fullName evidence="2">Uncharacterized protein</fullName>
    </submittedName>
</protein>
<sequence length="318" mass="35662">YKGRSKPDQVKSDFYDVNQINEKQHESKQMNKSTDKNISSKRQDGSIKTKALPLFEEITVKDFITINSPKLSQQFYSSQTNLMLKESGLPVSTFKPSRNSDQENISNSKESPSVETDSRVSDCLISESVSTNEGINLKSNNPEIILSTNLTPTNLNLASNCSHRQSNFSLNDLGATEQSNSNRITEKSNESENQTEFPGNRLIVPNLFSLSNSPTLTVSVLSSGQQTIINQLNVSLLPNQMNSLKEHTNLEKLLFNKNLVQILQKPDSVSNIARNNAQTQILDSRDMKQVVQQINQQNSSTNLESWLYSKKNSEKKNT</sequence>
<gene>
    <name evidence="2" type="ORF">g.10050</name>
</gene>
<feature type="non-terminal residue" evidence="2">
    <location>
        <position position="318"/>
    </location>
</feature>
<dbReference type="EMBL" id="GECZ01019452">
    <property type="protein sequence ID" value="JAS50317.1"/>
    <property type="molecule type" value="Transcribed_RNA"/>
</dbReference>
<dbReference type="AlphaFoldDB" id="A0A1B6FJE7"/>
<feature type="compositionally biased region" description="Basic and acidic residues" evidence="1">
    <location>
        <begin position="1"/>
        <end position="14"/>
    </location>
</feature>